<dbReference type="RefSeq" id="WP_201350020.1">
    <property type="nucleotide sequence ID" value="NZ_AP014546.1"/>
</dbReference>
<organism evidence="1 2">
    <name type="scientific">Neptunomonas japonica JAMM 1380</name>
    <dbReference type="NCBI Taxonomy" id="1441457"/>
    <lineage>
        <taxon>Bacteria</taxon>
        <taxon>Pseudomonadati</taxon>
        <taxon>Pseudomonadota</taxon>
        <taxon>Gammaproteobacteria</taxon>
        <taxon>Oceanospirillales</taxon>
        <taxon>Oceanospirillaceae</taxon>
        <taxon>Neptunomonas</taxon>
    </lineage>
</organism>
<keyword evidence="2" id="KW-1185">Reference proteome</keyword>
<reference evidence="1 2" key="1">
    <citation type="journal article" date="2008" name="Int. J. Syst. Evol. Microbiol.">
        <title>Neptunomonas japonica sp. nov., an Osedax japonicus symbiont-like bacterium isolated from sediment adjacent to sperm whale carcasses off Kagoshima, Japan.</title>
        <authorList>
            <person name="Miyazaki M."/>
            <person name="Nogi Y."/>
            <person name="Fujiwara Y."/>
            <person name="Kawato M."/>
            <person name="Kubokawa K."/>
            <person name="Horikoshi K."/>
        </authorList>
    </citation>
    <scope>NUCLEOTIDE SEQUENCE [LARGE SCALE GENOMIC DNA]</scope>
    <source>
        <strain evidence="1 2">JAMM 1380</strain>
    </source>
</reference>
<gene>
    <name evidence="1" type="ORF">NEJAP_1445</name>
</gene>
<name>A0A7R6PN12_9GAMM</name>
<proteinExistence type="predicted"/>
<evidence type="ECO:0000313" key="2">
    <source>
        <dbReference type="Proteomes" id="UP000595332"/>
    </source>
</evidence>
<dbReference type="EMBL" id="AP014546">
    <property type="protein sequence ID" value="BBB29397.1"/>
    <property type="molecule type" value="Genomic_DNA"/>
</dbReference>
<dbReference type="KEGG" id="njp:NEJAP_1445"/>
<protein>
    <submittedName>
        <fullName evidence="1">Uncharacterized protein</fullName>
    </submittedName>
</protein>
<accession>A0A7R6PN12</accession>
<sequence>MDFIQSLMTRNQTDNAQTHTLSGNRLIVQPRQPLRFEEKSLKETAQVPVQEHDSPHIRSELSANMRPQEQSSLEPNKTVPVHNLSSLETIKKIPELNLYSADVKTNSLEKNQEPLFNNSIESSFSKGSFDGPFSAPFIRNNGKTKPVSQEKPLSEEKQPPLIVDHALNQRIQTVLQSLSTNTHTVTNISTDDQLPLREPVKLASQPASSVLGKPDVKRQALSEQNISTGELQTPDWLAELRSGLQQRWQAQNQVANVEPVINVTIGRVDVRAVTESTAPQVNTSKKPVSTMTLESYLEQRDRRRQG</sequence>
<dbReference type="AlphaFoldDB" id="A0A7R6PN12"/>
<dbReference type="Proteomes" id="UP000595332">
    <property type="component" value="Chromosome"/>
</dbReference>
<evidence type="ECO:0000313" key="1">
    <source>
        <dbReference type="EMBL" id="BBB29397.1"/>
    </source>
</evidence>